<gene>
    <name evidence="2" type="ORF">DIT97_29865</name>
</gene>
<name>A0A3D3RHB4_9PLAN</name>
<sequence>MEELEEGTNWDKEFLRLHPRGEKDSRDYHNNRGPHLWEPPHEVENNLQVQATMRLYHHSHLF</sequence>
<feature type="compositionally biased region" description="Basic and acidic residues" evidence="1">
    <location>
        <begin position="9"/>
        <end position="30"/>
    </location>
</feature>
<organism evidence="2 3">
    <name type="scientific">Gimesia maris</name>
    <dbReference type="NCBI Taxonomy" id="122"/>
    <lineage>
        <taxon>Bacteria</taxon>
        <taxon>Pseudomonadati</taxon>
        <taxon>Planctomycetota</taxon>
        <taxon>Planctomycetia</taxon>
        <taxon>Planctomycetales</taxon>
        <taxon>Planctomycetaceae</taxon>
        <taxon>Gimesia</taxon>
    </lineage>
</organism>
<dbReference type="Proteomes" id="UP000263642">
    <property type="component" value="Unassembled WGS sequence"/>
</dbReference>
<dbReference type="EMBL" id="DQAY01000185">
    <property type="protein sequence ID" value="HCO27010.1"/>
    <property type="molecule type" value="Genomic_DNA"/>
</dbReference>
<evidence type="ECO:0000313" key="2">
    <source>
        <dbReference type="EMBL" id="HCO27010.1"/>
    </source>
</evidence>
<evidence type="ECO:0000313" key="3">
    <source>
        <dbReference type="Proteomes" id="UP000263642"/>
    </source>
</evidence>
<reference evidence="2 3" key="1">
    <citation type="journal article" date="2018" name="Nat. Biotechnol.">
        <title>A standardized bacterial taxonomy based on genome phylogeny substantially revises the tree of life.</title>
        <authorList>
            <person name="Parks D.H."/>
            <person name="Chuvochina M."/>
            <person name="Waite D.W."/>
            <person name="Rinke C."/>
            <person name="Skarshewski A."/>
            <person name="Chaumeil P.A."/>
            <person name="Hugenholtz P."/>
        </authorList>
    </citation>
    <scope>NUCLEOTIDE SEQUENCE [LARGE SCALE GENOMIC DNA]</scope>
    <source>
        <strain evidence="2">UBA9375</strain>
    </source>
</reference>
<dbReference type="AlphaFoldDB" id="A0A3D3RHB4"/>
<comment type="caution">
    <text evidence="2">The sequence shown here is derived from an EMBL/GenBank/DDBJ whole genome shotgun (WGS) entry which is preliminary data.</text>
</comment>
<accession>A0A3D3RHB4</accession>
<proteinExistence type="predicted"/>
<evidence type="ECO:0000256" key="1">
    <source>
        <dbReference type="SAM" id="MobiDB-lite"/>
    </source>
</evidence>
<feature type="region of interest" description="Disordered" evidence="1">
    <location>
        <begin position="1"/>
        <end position="43"/>
    </location>
</feature>
<protein>
    <submittedName>
        <fullName evidence="2">Uncharacterized protein</fullName>
    </submittedName>
</protein>